<accession>U9SV50</accession>
<organism evidence="2">
    <name type="scientific">Rhizophagus irregularis (strain DAOM 181602 / DAOM 197198 / MUCL 43194)</name>
    <name type="common">Arbuscular mycorrhizal fungus</name>
    <name type="synonym">Glomus intraradices</name>
    <dbReference type="NCBI Taxonomy" id="747089"/>
    <lineage>
        <taxon>Eukaryota</taxon>
        <taxon>Fungi</taxon>
        <taxon>Fungi incertae sedis</taxon>
        <taxon>Mucoromycota</taxon>
        <taxon>Glomeromycotina</taxon>
        <taxon>Glomeromycetes</taxon>
        <taxon>Glomerales</taxon>
        <taxon>Glomeraceae</taxon>
        <taxon>Rhizophagus</taxon>
    </lineage>
</organism>
<dbReference type="HOGENOM" id="CLU_3107623_0_0_1"/>
<evidence type="ECO:0000256" key="1">
    <source>
        <dbReference type="SAM" id="Phobius"/>
    </source>
</evidence>
<dbReference type="EMBL" id="KI297648">
    <property type="protein sequence ID" value="ERZ99838.1"/>
    <property type="molecule type" value="Genomic_DNA"/>
</dbReference>
<protein>
    <submittedName>
        <fullName evidence="2">Uncharacterized protein</fullName>
    </submittedName>
</protein>
<keyword evidence="1" id="KW-0812">Transmembrane</keyword>
<dbReference type="AlphaFoldDB" id="U9SV50"/>
<reference evidence="2" key="1">
    <citation type="submission" date="2013-07" db="EMBL/GenBank/DDBJ databases">
        <title>The genome of an arbuscular mycorrhizal fungus provides insights into the evolution of the oldest plant symbiosis.</title>
        <authorList>
            <consortium name="DOE Joint Genome Institute"/>
            <person name="Tisserant E."/>
            <person name="Malbreil M."/>
            <person name="Kuo A."/>
            <person name="Kohler A."/>
            <person name="Symeonidi A."/>
            <person name="Balestrini R."/>
            <person name="Charron P."/>
            <person name="Duensing N."/>
            <person name="Frei-dit-Frey N."/>
            <person name="Gianinazzi-Pearson V."/>
            <person name="Gilbert B."/>
            <person name="Handa Y."/>
            <person name="Hijri M."/>
            <person name="Kaul R."/>
            <person name="Kawaguchi M."/>
            <person name="Krajinski F."/>
            <person name="Lammers P."/>
            <person name="Lapierre D."/>
            <person name="Masclaux F.G."/>
            <person name="Murat C."/>
            <person name="Morin E."/>
            <person name="Ndikumana S."/>
            <person name="Pagni M."/>
            <person name="Petitpierre D."/>
            <person name="Requena N."/>
            <person name="Rosikiewicz P."/>
            <person name="Riley R."/>
            <person name="Saito K."/>
            <person name="San Clemente H."/>
            <person name="Shapiro H."/>
            <person name="van Tuinen D."/>
            <person name="Becard G."/>
            <person name="Bonfante P."/>
            <person name="Paszkowski U."/>
            <person name="Shachar-Hill Y."/>
            <person name="Young J.P."/>
            <person name="Sanders I.R."/>
            <person name="Henrissat B."/>
            <person name="Rensing S.A."/>
            <person name="Grigoriev I.V."/>
            <person name="Corradi N."/>
            <person name="Roux C."/>
            <person name="Martin F."/>
        </authorList>
    </citation>
    <scope>NUCLEOTIDE SEQUENCE</scope>
    <source>
        <strain evidence="2">DAOM 197198</strain>
    </source>
</reference>
<feature type="transmembrane region" description="Helical" evidence="1">
    <location>
        <begin position="16"/>
        <end position="35"/>
    </location>
</feature>
<name>U9SV50_RHIID</name>
<keyword evidence="1" id="KW-1133">Transmembrane helix</keyword>
<gene>
    <name evidence="2" type="ORF">GLOINDRAFT_9100</name>
</gene>
<keyword evidence="1" id="KW-0472">Membrane</keyword>
<evidence type="ECO:0000313" key="2">
    <source>
        <dbReference type="EMBL" id="ERZ99838.1"/>
    </source>
</evidence>
<sequence>MSAWMPTSYTQSSGRNCGIVLAEIIVIILCLQFWALPRSDHGSNWVETGQL</sequence>
<proteinExistence type="predicted"/>